<protein>
    <submittedName>
        <fullName evidence="2">Uncharacterized protein</fullName>
    </submittedName>
</protein>
<dbReference type="EMBL" id="JASCZI010181359">
    <property type="protein sequence ID" value="MED6182504.1"/>
    <property type="molecule type" value="Genomic_DNA"/>
</dbReference>
<name>A0ABU6WAW0_9FABA</name>
<keyword evidence="3" id="KW-1185">Reference proteome</keyword>
<gene>
    <name evidence="2" type="ORF">PIB30_028997</name>
</gene>
<proteinExistence type="predicted"/>
<feature type="region of interest" description="Disordered" evidence="1">
    <location>
        <begin position="28"/>
        <end position="51"/>
    </location>
</feature>
<organism evidence="2 3">
    <name type="scientific">Stylosanthes scabra</name>
    <dbReference type="NCBI Taxonomy" id="79078"/>
    <lineage>
        <taxon>Eukaryota</taxon>
        <taxon>Viridiplantae</taxon>
        <taxon>Streptophyta</taxon>
        <taxon>Embryophyta</taxon>
        <taxon>Tracheophyta</taxon>
        <taxon>Spermatophyta</taxon>
        <taxon>Magnoliopsida</taxon>
        <taxon>eudicotyledons</taxon>
        <taxon>Gunneridae</taxon>
        <taxon>Pentapetalae</taxon>
        <taxon>rosids</taxon>
        <taxon>fabids</taxon>
        <taxon>Fabales</taxon>
        <taxon>Fabaceae</taxon>
        <taxon>Papilionoideae</taxon>
        <taxon>50 kb inversion clade</taxon>
        <taxon>dalbergioids sensu lato</taxon>
        <taxon>Dalbergieae</taxon>
        <taxon>Pterocarpus clade</taxon>
        <taxon>Stylosanthes</taxon>
    </lineage>
</organism>
<dbReference type="Proteomes" id="UP001341840">
    <property type="component" value="Unassembled WGS sequence"/>
</dbReference>
<evidence type="ECO:0000256" key="1">
    <source>
        <dbReference type="SAM" id="MobiDB-lite"/>
    </source>
</evidence>
<accession>A0ABU6WAW0</accession>
<reference evidence="2 3" key="1">
    <citation type="journal article" date="2023" name="Plants (Basel)">
        <title>Bridging the Gap: Combining Genomics and Transcriptomics Approaches to Understand Stylosanthes scabra, an Orphan Legume from the Brazilian Caatinga.</title>
        <authorList>
            <person name="Ferreira-Neto J.R.C."/>
            <person name="da Silva M.D."/>
            <person name="Binneck E."/>
            <person name="de Melo N.F."/>
            <person name="da Silva R.H."/>
            <person name="de Melo A.L.T.M."/>
            <person name="Pandolfi V."/>
            <person name="Bustamante F.O."/>
            <person name="Brasileiro-Vidal A.C."/>
            <person name="Benko-Iseppon A.M."/>
        </authorList>
    </citation>
    <scope>NUCLEOTIDE SEQUENCE [LARGE SCALE GENOMIC DNA]</scope>
    <source>
        <tissue evidence="2">Leaves</tissue>
    </source>
</reference>
<evidence type="ECO:0000313" key="2">
    <source>
        <dbReference type="EMBL" id="MED6182504.1"/>
    </source>
</evidence>
<sequence>MDKDDKNKTGRSIWTDREGWFVDVLQGSQESSGSASGGMDYKEMPNSETGDEDLEQLVRIVEGTRDFGSIDFSSLIEEDIQRFEFTNLQAAYDFYNEYGRIKGFSVRTSKMGRHTKVGSVGEIL</sequence>
<evidence type="ECO:0000313" key="3">
    <source>
        <dbReference type="Proteomes" id="UP001341840"/>
    </source>
</evidence>
<comment type="caution">
    <text evidence="2">The sequence shown here is derived from an EMBL/GenBank/DDBJ whole genome shotgun (WGS) entry which is preliminary data.</text>
</comment>
<feature type="compositionally biased region" description="Low complexity" evidence="1">
    <location>
        <begin position="28"/>
        <end position="38"/>
    </location>
</feature>